<dbReference type="GO" id="GO:0005737">
    <property type="term" value="C:cytoplasm"/>
    <property type="evidence" value="ECO:0007669"/>
    <property type="project" value="TreeGrafter"/>
</dbReference>
<evidence type="ECO:0000256" key="3">
    <source>
        <dbReference type="SAM" id="MobiDB-lite"/>
    </source>
</evidence>
<evidence type="ECO:0000313" key="5">
    <source>
        <dbReference type="EMBL" id="KAK5979386.1"/>
    </source>
</evidence>
<dbReference type="AlphaFoldDB" id="A0AAN8FGK9"/>
<organism evidence="5 6">
    <name type="scientific">Trichostrongylus colubriformis</name>
    <name type="common">Black scour worm</name>
    <dbReference type="NCBI Taxonomy" id="6319"/>
    <lineage>
        <taxon>Eukaryota</taxon>
        <taxon>Metazoa</taxon>
        <taxon>Ecdysozoa</taxon>
        <taxon>Nematoda</taxon>
        <taxon>Chromadorea</taxon>
        <taxon>Rhabditida</taxon>
        <taxon>Rhabditina</taxon>
        <taxon>Rhabditomorpha</taxon>
        <taxon>Strongyloidea</taxon>
        <taxon>Trichostrongylidae</taxon>
        <taxon>Trichostrongylus</taxon>
    </lineage>
</organism>
<comment type="caution">
    <text evidence="5">The sequence shown here is derived from an EMBL/GenBank/DDBJ whole genome shotgun (WGS) entry which is preliminary data.</text>
</comment>
<dbReference type="Gene3D" id="3.80.10.10">
    <property type="entry name" value="Ribonuclease Inhibitor"/>
    <property type="match status" value="2"/>
</dbReference>
<dbReference type="InterPro" id="IPR001611">
    <property type="entry name" value="Leu-rich_rpt"/>
</dbReference>
<keyword evidence="6" id="KW-1185">Reference proteome</keyword>
<feature type="region of interest" description="Disordered" evidence="3">
    <location>
        <begin position="1"/>
        <end position="25"/>
    </location>
</feature>
<evidence type="ECO:0000313" key="6">
    <source>
        <dbReference type="Proteomes" id="UP001331761"/>
    </source>
</evidence>
<feature type="domain" description="Disease resistance R13L4/SHOC-2-like LRR" evidence="4">
    <location>
        <begin position="54"/>
        <end position="172"/>
    </location>
</feature>
<dbReference type="InterPro" id="IPR055414">
    <property type="entry name" value="LRR_R13L4/SHOC2-like"/>
</dbReference>
<dbReference type="InterPro" id="IPR003591">
    <property type="entry name" value="Leu-rich_rpt_typical-subtyp"/>
</dbReference>
<accession>A0AAN8FGK9</accession>
<dbReference type="PANTHER" id="PTHR48051">
    <property type="match status" value="1"/>
</dbReference>
<dbReference type="SMART" id="SM00369">
    <property type="entry name" value="LRR_TYP"/>
    <property type="match status" value="6"/>
</dbReference>
<dbReference type="InterPro" id="IPR032675">
    <property type="entry name" value="LRR_dom_sf"/>
</dbReference>
<dbReference type="EMBL" id="WIXE01008388">
    <property type="protein sequence ID" value="KAK5979386.1"/>
    <property type="molecule type" value="Genomic_DNA"/>
</dbReference>
<evidence type="ECO:0000256" key="2">
    <source>
        <dbReference type="ARBA" id="ARBA00022737"/>
    </source>
</evidence>
<dbReference type="Pfam" id="PF13855">
    <property type="entry name" value="LRR_8"/>
    <property type="match status" value="1"/>
</dbReference>
<reference evidence="5 6" key="1">
    <citation type="submission" date="2019-10" db="EMBL/GenBank/DDBJ databases">
        <title>Assembly and Annotation for the nematode Trichostrongylus colubriformis.</title>
        <authorList>
            <person name="Martin J."/>
        </authorList>
    </citation>
    <scope>NUCLEOTIDE SEQUENCE [LARGE SCALE GENOMIC DNA]</scope>
    <source>
        <strain evidence="5">G859</strain>
        <tissue evidence="5">Whole worm</tissue>
    </source>
</reference>
<sequence length="368" mass="41374">MLPTSEPITTQPSVFPSEQPGSSRQIDLNFEGKRLERVPRRHPTTGEEYDALEVRRLNLSKNNLIHIECLPAFANLVSLDISNNGLSVLPEDVGSMVHLRTLSARNNLLEELPKSMTNLEHMDALYLSGNRFETVPPPVFSMYRLRVLHLGGNRIEAVPYAIGSMAKLEILYLGGNLLREVPATIGRLQKLSSLSLCDNQLETIPSTFGELRNLESLSLHNNVLKTLPTEIVKLRNLQQLSLRNNPLVHHFVHNMQLEPPKLKELAGRLVRLKMSKLPIKEVLPRELITYLNSANQCVNPKCKGVYFEACVEHVKFVDFCGKYRVPLLQFLCSPKCSAATPAYVSSESSSDTDDDMPNNMKMRKILLG</sequence>
<proteinExistence type="predicted"/>
<gene>
    <name evidence="5" type="ORF">GCK32_000623</name>
</gene>
<dbReference type="Pfam" id="PF23598">
    <property type="entry name" value="LRR_14"/>
    <property type="match status" value="1"/>
</dbReference>
<dbReference type="PANTHER" id="PTHR48051:SF46">
    <property type="entry name" value="LEUCINE RICH REPEAT-CONTAINING DOMAIN PROTEIN"/>
    <property type="match status" value="1"/>
</dbReference>
<evidence type="ECO:0000259" key="4">
    <source>
        <dbReference type="Pfam" id="PF23598"/>
    </source>
</evidence>
<name>A0AAN8FGK9_TRICO</name>
<protein>
    <submittedName>
        <fullName evidence="5">Leucine-rich repeat-containing protein 58</fullName>
    </submittedName>
</protein>
<keyword evidence="1" id="KW-0433">Leucine-rich repeat</keyword>
<dbReference type="SUPFAM" id="SSF52058">
    <property type="entry name" value="L domain-like"/>
    <property type="match status" value="1"/>
</dbReference>
<evidence type="ECO:0000256" key="1">
    <source>
        <dbReference type="ARBA" id="ARBA00022614"/>
    </source>
</evidence>
<dbReference type="Proteomes" id="UP001331761">
    <property type="component" value="Unassembled WGS sequence"/>
</dbReference>
<dbReference type="SMART" id="SM00364">
    <property type="entry name" value="LRR_BAC"/>
    <property type="match status" value="5"/>
</dbReference>
<keyword evidence="2" id="KW-0677">Repeat</keyword>
<dbReference type="InterPro" id="IPR050216">
    <property type="entry name" value="LRR_domain-containing"/>
</dbReference>